<dbReference type="GO" id="GO:0016787">
    <property type="term" value="F:hydrolase activity"/>
    <property type="evidence" value="ECO:0007669"/>
    <property type="project" value="UniProtKB-KW"/>
</dbReference>
<dbReference type="KEGG" id="tye:THEYE_A0439"/>
<dbReference type="InterPro" id="IPR027417">
    <property type="entry name" value="P-loop_NTPase"/>
</dbReference>
<dbReference type="AlphaFoldDB" id="B5YJ70"/>
<evidence type="ECO:0000313" key="8">
    <source>
        <dbReference type="Proteomes" id="UP000000718"/>
    </source>
</evidence>
<dbReference type="InterPro" id="IPR001650">
    <property type="entry name" value="Helicase_C-like"/>
</dbReference>
<proteinExistence type="predicted"/>
<keyword evidence="3 7" id="KW-0347">Helicase</keyword>
<dbReference type="InterPro" id="IPR011545">
    <property type="entry name" value="DEAD/DEAH_box_helicase_dom"/>
</dbReference>
<dbReference type="Gene3D" id="3.40.50.300">
    <property type="entry name" value="P-loop containing nucleotide triphosphate hydrolases"/>
    <property type="match status" value="2"/>
</dbReference>
<gene>
    <name evidence="7" type="ordered locus">THEYE_A0439</name>
</gene>
<dbReference type="RefSeq" id="WP_012545253.1">
    <property type="nucleotide sequence ID" value="NC_011296.1"/>
</dbReference>
<evidence type="ECO:0000256" key="1">
    <source>
        <dbReference type="ARBA" id="ARBA00022741"/>
    </source>
</evidence>
<sequence>MKEAILLKESLFSLDGKGKAVYELDGIKKEAELVKSSTIHSRIPYKFLNPLQSLFYHLYKNGNAIVSAPSSAGKSLIGYLFFLKNNRGGIKLYSAPTKSLVYEKAREFKTFYSSLSVRTGDNIVELLKPVTQELVLSTYENMAYTFRNRGGWLQNIDCIVFDEIHHIVKKWIVEEAIVYAIERGIPVIGLSATLPGLKEIAEWMNCELVIKSDWRPVPLQRNLHLLKDFKPVVKVSDGAESKLASKILGAVMKLKQNEEKVLVFVPKKTLGWRILEYAQQYGLSVMNVTAPFEVKLTGTEIAFHNADIPQEERHLIEREFRYGNLNILIATQTLAYGVNLPADRTIIAIKGWFDMQNFVYRYIPDVLDILQEEGRAGRLGIKEIGYSDWLLYGIKEDSLKESITKSLTGTLKTELMYTEASSFIDALSLWIPVGYLYLGSRYRDFLKKTFSLKNVSESAVKEIEGFLRQNGYITEDSLTKKGAFCVRSGIPPLRFEEFLIRLNKMAEFSELPAVIRPLLHMRRFDGLFPFIENAERFHKDLSMVYSKLSRFGSSCINDNTHQFIFFTEGLTFYYPNIVSPPGEFSAIRTDALHLMRALLELRKLKVMLLSNQEILSLAHTIKYGIPIGYSLFGAIPKIGHIRGNLLRITAQKLNLEMPQFGMPAREFFDSFLTEKNLKLMGGILLSERKIQKDRVTSEISVIVQILKENRDTPLIDRDILNTFGVLLYAHKALSMKKEELIERVCYGTY</sequence>
<evidence type="ECO:0000256" key="2">
    <source>
        <dbReference type="ARBA" id="ARBA00022801"/>
    </source>
</evidence>
<name>B5YJ70_THEYD</name>
<dbReference type="GO" id="GO:0004386">
    <property type="term" value="F:helicase activity"/>
    <property type="evidence" value="ECO:0007669"/>
    <property type="project" value="UniProtKB-KW"/>
</dbReference>
<dbReference type="SMART" id="SM00487">
    <property type="entry name" value="DEXDc"/>
    <property type="match status" value="1"/>
</dbReference>
<dbReference type="GO" id="GO:0003676">
    <property type="term" value="F:nucleic acid binding"/>
    <property type="evidence" value="ECO:0007669"/>
    <property type="project" value="InterPro"/>
</dbReference>
<protein>
    <submittedName>
        <fullName evidence="7">Dead/deah box helicase domain protein</fullName>
    </submittedName>
</protein>
<dbReference type="PANTHER" id="PTHR47961:SF6">
    <property type="entry name" value="DNA-DIRECTED DNA POLYMERASE"/>
    <property type="match status" value="1"/>
</dbReference>
<reference evidence="8" key="1">
    <citation type="submission" date="2008-08" db="EMBL/GenBank/DDBJ databases">
        <title>The complete genome sequence of Thermodesulfovibrio yellowstonii strain ATCC 51303 / DSM 11347 / YP87.</title>
        <authorList>
            <person name="Dodson R.J."/>
            <person name="Durkin A.S."/>
            <person name="Wu M."/>
            <person name="Eisen J."/>
            <person name="Sutton G."/>
        </authorList>
    </citation>
    <scope>NUCLEOTIDE SEQUENCE [LARGE SCALE GENOMIC DNA]</scope>
    <source>
        <strain evidence="8">ATCC 51303 / DSM 11347 / YP87</strain>
    </source>
</reference>
<dbReference type="SMART" id="SM00490">
    <property type="entry name" value="HELICc"/>
    <property type="match status" value="1"/>
</dbReference>
<dbReference type="InterPro" id="IPR014001">
    <property type="entry name" value="Helicase_ATP-bd"/>
</dbReference>
<evidence type="ECO:0000256" key="3">
    <source>
        <dbReference type="ARBA" id="ARBA00022806"/>
    </source>
</evidence>
<keyword evidence="8" id="KW-1185">Reference proteome</keyword>
<dbReference type="InParanoid" id="B5YJ70"/>
<feature type="domain" description="Helicase C-terminal" evidence="6">
    <location>
        <begin position="246"/>
        <end position="419"/>
    </location>
</feature>
<dbReference type="OrthoDB" id="9807155at2"/>
<dbReference type="PATRIC" id="fig|289376.4.peg.435"/>
<dbReference type="PANTHER" id="PTHR47961">
    <property type="entry name" value="DNA POLYMERASE THETA, PUTATIVE (AFU_ORTHOLOGUE AFUA_1G05260)-RELATED"/>
    <property type="match status" value="1"/>
</dbReference>
<dbReference type="EMBL" id="CP001147">
    <property type="protein sequence ID" value="ACI20517.1"/>
    <property type="molecule type" value="Genomic_DNA"/>
</dbReference>
<dbReference type="HOGENOM" id="CLU_372908_0_0_0"/>
<evidence type="ECO:0000259" key="5">
    <source>
        <dbReference type="PROSITE" id="PS51192"/>
    </source>
</evidence>
<keyword evidence="4" id="KW-0067">ATP-binding</keyword>
<dbReference type="STRING" id="289376.THEYE_A0439"/>
<keyword evidence="1" id="KW-0547">Nucleotide-binding</keyword>
<reference evidence="7 8" key="2">
    <citation type="journal article" date="2015" name="Genome Announc.">
        <title>Genome Sequence of the Sulfate-Reducing Thermophilic Bacterium Thermodesulfovibrio yellowstonii Strain DSM 11347T (Phylum Nitrospirae).</title>
        <authorList>
            <person name="Bhatnagar S."/>
            <person name="Badger J.H."/>
            <person name="Madupu R."/>
            <person name="Khouri H.M."/>
            <person name="O'Connor E.M."/>
            <person name="Robb F.T."/>
            <person name="Ward N.L."/>
            <person name="Eisen J.A."/>
        </authorList>
    </citation>
    <scope>NUCLEOTIDE SEQUENCE [LARGE SCALE GENOMIC DNA]</scope>
    <source>
        <strain evidence="8">ATCC 51303 / DSM 11347 / YP87</strain>
    </source>
</reference>
<evidence type="ECO:0000256" key="4">
    <source>
        <dbReference type="ARBA" id="ARBA00022840"/>
    </source>
</evidence>
<dbReference type="Proteomes" id="UP000000718">
    <property type="component" value="Chromosome"/>
</dbReference>
<feature type="domain" description="Helicase ATP-binding" evidence="5">
    <location>
        <begin position="55"/>
        <end position="212"/>
    </location>
</feature>
<dbReference type="SUPFAM" id="SSF52540">
    <property type="entry name" value="P-loop containing nucleoside triphosphate hydrolases"/>
    <property type="match status" value="1"/>
</dbReference>
<dbReference type="Pfam" id="PF00271">
    <property type="entry name" value="Helicase_C"/>
    <property type="match status" value="1"/>
</dbReference>
<dbReference type="GO" id="GO:0005524">
    <property type="term" value="F:ATP binding"/>
    <property type="evidence" value="ECO:0007669"/>
    <property type="project" value="UniProtKB-KW"/>
</dbReference>
<dbReference type="eggNOG" id="COG1204">
    <property type="taxonomic scope" value="Bacteria"/>
</dbReference>
<evidence type="ECO:0000259" key="6">
    <source>
        <dbReference type="PROSITE" id="PS51194"/>
    </source>
</evidence>
<dbReference type="PROSITE" id="PS51194">
    <property type="entry name" value="HELICASE_CTER"/>
    <property type="match status" value="1"/>
</dbReference>
<accession>B5YJ70</accession>
<keyword evidence="2" id="KW-0378">Hydrolase</keyword>
<dbReference type="PROSITE" id="PS51192">
    <property type="entry name" value="HELICASE_ATP_BIND_1"/>
    <property type="match status" value="1"/>
</dbReference>
<evidence type="ECO:0000313" key="7">
    <source>
        <dbReference type="EMBL" id="ACI20517.1"/>
    </source>
</evidence>
<dbReference type="InterPro" id="IPR050474">
    <property type="entry name" value="Hel308_SKI2-like"/>
</dbReference>
<dbReference type="Pfam" id="PF00270">
    <property type="entry name" value="DEAD"/>
    <property type="match status" value="1"/>
</dbReference>
<organism evidence="7 8">
    <name type="scientific">Thermodesulfovibrio yellowstonii (strain ATCC 51303 / DSM 11347 / YP87)</name>
    <dbReference type="NCBI Taxonomy" id="289376"/>
    <lineage>
        <taxon>Bacteria</taxon>
        <taxon>Pseudomonadati</taxon>
        <taxon>Nitrospirota</taxon>
        <taxon>Thermodesulfovibrionia</taxon>
        <taxon>Thermodesulfovibrionales</taxon>
        <taxon>Thermodesulfovibrionaceae</taxon>
        <taxon>Thermodesulfovibrio</taxon>
    </lineage>
</organism>
<dbReference type="EnsemblBacteria" id="ACI20517">
    <property type="protein sequence ID" value="ACI20517"/>
    <property type="gene ID" value="THEYE_A0439"/>
</dbReference>